<name>A0AAU9UEE5_EUPED</name>
<keyword evidence="2" id="KW-1185">Reference proteome</keyword>
<evidence type="ECO:0000313" key="2">
    <source>
        <dbReference type="Proteomes" id="UP001153954"/>
    </source>
</evidence>
<reference evidence="1" key="1">
    <citation type="submission" date="2022-03" db="EMBL/GenBank/DDBJ databases">
        <authorList>
            <person name="Tunstrom K."/>
        </authorList>
    </citation>
    <scope>NUCLEOTIDE SEQUENCE</scope>
</reference>
<protein>
    <recommendedName>
        <fullName evidence="3">Reverse transcriptase</fullName>
    </recommendedName>
</protein>
<evidence type="ECO:0000313" key="1">
    <source>
        <dbReference type="EMBL" id="CAH2097124.1"/>
    </source>
</evidence>
<sequence>MLNPLQSDFHPEHNTTTALINITDDSKLVVDNHQIAALTLSDFSNDFSTVDFDVLLAVLYSLNMSSNVIDWFHTYLHGRWQRIRVQDYFSD</sequence>
<dbReference type="Proteomes" id="UP001153954">
    <property type="component" value="Unassembled WGS sequence"/>
</dbReference>
<comment type="caution">
    <text evidence="1">The sequence shown here is derived from an EMBL/GenBank/DDBJ whole genome shotgun (WGS) entry which is preliminary data.</text>
</comment>
<proteinExistence type="predicted"/>
<organism evidence="1 2">
    <name type="scientific">Euphydryas editha</name>
    <name type="common">Edith's checkerspot</name>
    <dbReference type="NCBI Taxonomy" id="104508"/>
    <lineage>
        <taxon>Eukaryota</taxon>
        <taxon>Metazoa</taxon>
        <taxon>Ecdysozoa</taxon>
        <taxon>Arthropoda</taxon>
        <taxon>Hexapoda</taxon>
        <taxon>Insecta</taxon>
        <taxon>Pterygota</taxon>
        <taxon>Neoptera</taxon>
        <taxon>Endopterygota</taxon>
        <taxon>Lepidoptera</taxon>
        <taxon>Glossata</taxon>
        <taxon>Ditrysia</taxon>
        <taxon>Papilionoidea</taxon>
        <taxon>Nymphalidae</taxon>
        <taxon>Nymphalinae</taxon>
        <taxon>Euphydryas</taxon>
    </lineage>
</organism>
<gene>
    <name evidence="1" type="ORF">EEDITHA_LOCUS12385</name>
</gene>
<dbReference type="EMBL" id="CAKOGL010000017">
    <property type="protein sequence ID" value="CAH2097124.1"/>
    <property type="molecule type" value="Genomic_DNA"/>
</dbReference>
<accession>A0AAU9UEE5</accession>
<dbReference type="AlphaFoldDB" id="A0AAU9UEE5"/>
<evidence type="ECO:0008006" key="3">
    <source>
        <dbReference type="Google" id="ProtNLM"/>
    </source>
</evidence>